<gene>
    <name evidence="1" type="ORF">KQI82_05410</name>
</gene>
<dbReference type="Proteomes" id="UP000787672">
    <property type="component" value="Unassembled WGS sequence"/>
</dbReference>
<name>A0ABS6F7U4_9FIRM</name>
<organism evidence="1 2">
    <name type="scientific">Dysosmobacter acutus</name>
    <dbReference type="NCBI Taxonomy" id="2841504"/>
    <lineage>
        <taxon>Bacteria</taxon>
        <taxon>Bacillati</taxon>
        <taxon>Bacillota</taxon>
        <taxon>Clostridia</taxon>
        <taxon>Eubacteriales</taxon>
        <taxon>Oscillospiraceae</taxon>
        <taxon>Dysosmobacter</taxon>
    </lineage>
</organism>
<reference evidence="1 2" key="1">
    <citation type="submission" date="2021-06" db="EMBL/GenBank/DDBJ databases">
        <authorList>
            <person name="Sun Q."/>
            <person name="Li D."/>
        </authorList>
    </citation>
    <scope>NUCLEOTIDE SEQUENCE [LARGE SCALE GENOMIC DNA]</scope>
    <source>
        <strain evidence="1 2">MSJ-2</strain>
    </source>
</reference>
<evidence type="ECO:0000313" key="2">
    <source>
        <dbReference type="Proteomes" id="UP000787672"/>
    </source>
</evidence>
<dbReference type="RefSeq" id="WP_216631852.1">
    <property type="nucleotide sequence ID" value="NZ_JAHLQN010000001.1"/>
</dbReference>
<evidence type="ECO:0000313" key="1">
    <source>
        <dbReference type="EMBL" id="MBU5626359.1"/>
    </source>
</evidence>
<dbReference type="EMBL" id="JAHLQN010000001">
    <property type="protein sequence ID" value="MBU5626359.1"/>
    <property type="molecule type" value="Genomic_DNA"/>
</dbReference>
<accession>A0ABS6F7U4</accession>
<proteinExistence type="predicted"/>
<comment type="caution">
    <text evidence="1">The sequence shown here is derived from an EMBL/GenBank/DDBJ whole genome shotgun (WGS) entry which is preliminary data.</text>
</comment>
<protein>
    <submittedName>
        <fullName evidence="1">Uncharacterized protein</fullName>
    </submittedName>
</protein>
<sequence length="227" mass="25429">MNDLKRDMMRIQELIGNAFRQTGSLVALTDGGQMNPNKLQKTLEQTMEQFEAATLELRKLCERYAPGSGGFAKKPILPSMDVTGSVEAFGYGWLHITINTLLPHCRYQSPNWLSDTIRRLLDSYEACGKELPFFERAMLIIDEHTAMEGRHIFDQDNKGWKAVSNAIKGRLIPDDDQHTLAVALLSTAVQSQECCHITVLPLSDAHDFFSAHSSDYAPGNFCFGGWC</sequence>
<keyword evidence="2" id="KW-1185">Reference proteome</keyword>